<evidence type="ECO:0000256" key="6">
    <source>
        <dbReference type="ARBA" id="ARBA00023122"/>
    </source>
</evidence>
<evidence type="ECO:0000256" key="4">
    <source>
        <dbReference type="ARBA" id="ARBA00022741"/>
    </source>
</evidence>
<dbReference type="EC" id="7.6.2.9" evidence="8"/>
<evidence type="ECO:0000256" key="3">
    <source>
        <dbReference type="ARBA" id="ARBA00022737"/>
    </source>
</evidence>
<feature type="region of interest" description="Disordered" evidence="9">
    <location>
        <begin position="379"/>
        <end position="407"/>
    </location>
</feature>
<protein>
    <recommendedName>
        <fullName evidence="8">Quaternary amine transport ATP-binding protein</fullName>
        <ecNumber evidence="8">7.6.2.9</ecNumber>
    </recommendedName>
</protein>
<evidence type="ECO:0000259" key="10">
    <source>
        <dbReference type="PROSITE" id="PS50893"/>
    </source>
</evidence>
<dbReference type="NCBIfam" id="TIGR01186">
    <property type="entry name" value="proV"/>
    <property type="match status" value="1"/>
</dbReference>
<evidence type="ECO:0000256" key="8">
    <source>
        <dbReference type="RuleBase" id="RU369116"/>
    </source>
</evidence>
<dbReference type="InterPro" id="IPR017871">
    <property type="entry name" value="ABC_transporter-like_CS"/>
</dbReference>
<dbReference type="Gene3D" id="3.40.50.300">
    <property type="entry name" value="P-loop containing nucleotide triphosphate hydrolases"/>
    <property type="match status" value="1"/>
</dbReference>
<dbReference type="InterPro" id="IPR005892">
    <property type="entry name" value="Gly-betaine_transp_ATP-bd"/>
</dbReference>
<keyword evidence="3" id="KW-0677">Repeat</keyword>
<feature type="domain" description="CBS" evidence="11">
    <location>
        <begin position="261"/>
        <end position="317"/>
    </location>
</feature>
<dbReference type="Gene3D" id="3.10.580.10">
    <property type="entry name" value="CBS-domain"/>
    <property type="match status" value="1"/>
</dbReference>
<comment type="catalytic activity">
    <reaction evidence="8">
        <text>a quaternary ammonium(out) + ATP + H2O = a quaternary ammonium(in) + ADP + phosphate + H(+)</text>
        <dbReference type="Rhea" id="RHEA:11036"/>
        <dbReference type="ChEBI" id="CHEBI:15377"/>
        <dbReference type="ChEBI" id="CHEBI:15378"/>
        <dbReference type="ChEBI" id="CHEBI:30616"/>
        <dbReference type="ChEBI" id="CHEBI:35267"/>
        <dbReference type="ChEBI" id="CHEBI:43474"/>
        <dbReference type="ChEBI" id="CHEBI:456216"/>
    </reaction>
</comment>
<dbReference type="GO" id="GO:0015418">
    <property type="term" value="F:ABC-type quaternary ammonium compound transporting activity"/>
    <property type="evidence" value="ECO:0007669"/>
    <property type="project" value="UniProtKB-EC"/>
</dbReference>
<dbReference type="SUPFAM" id="SSF52540">
    <property type="entry name" value="P-loop containing nucleoside triphosphate hydrolases"/>
    <property type="match status" value="1"/>
</dbReference>
<sequence length="407" mass="45808">MPKENPIVVFKDVEKVYRGGNVAIEHINLTINKGDFVCFIGRSGSGKTTAMRMINRMLEPSGGTILYNGNDIHKTDAVKLRRRIGYVIQNIGLMPHMTIYENITLVPKLLKWPDEKRRKKAQELIKLVELPQDFLDRYPSELSGGQQQRVGVIRALAADQDLILMDEPFGALDPITRESLQELVKHLQEKLGKTVVFVTHDMDEALNLATQIVVMDSGHIIQNATPSEILQHPANDFVEDLIGEDRLMQARADVTTVSQIMLKNPVSITPGRSLTEAIRLMRKRRVDTLLVTDDDNYLKGYIDIETLNTRYRHATSVSDILNTKIFYVVDDTLLRDTVDRILKRGLKYVPVVDHAGKLRGIVTRAAIVDMVYDTIWGDSDDEGDSDSENSDRGNLSQSDLASSTKEV</sequence>
<dbReference type="Pfam" id="PF00005">
    <property type="entry name" value="ABC_tran"/>
    <property type="match status" value="1"/>
</dbReference>
<dbReference type="InterPro" id="IPR000644">
    <property type="entry name" value="CBS_dom"/>
</dbReference>
<dbReference type="GO" id="GO:0005886">
    <property type="term" value="C:plasma membrane"/>
    <property type="evidence" value="ECO:0007669"/>
    <property type="project" value="UniProtKB-SubCell"/>
</dbReference>
<evidence type="ECO:0000256" key="9">
    <source>
        <dbReference type="SAM" id="MobiDB-lite"/>
    </source>
</evidence>
<dbReference type="GO" id="GO:0031460">
    <property type="term" value="P:glycine betaine transport"/>
    <property type="evidence" value="ECO:0007669"/>
    <property type="project" value="InterPro"/>
</dbReference>
<dbReference type="PANTHER" id="PTHR43117">
    <property type="entry name" value="OSMOPROTECTANT IMPORT ATP-BINDING PROTEIN OSMV"/>
    <property type="match status" value="1"/>
</dbReference>
<evidence type="ECO:0000256" key="2">
    <source>
        <dbReference type="ARBA" id="ARBA00022448"/>
    </source>
</evidence>
<dbReference type="InterPro" id="IPR046342">
    <property type="entry name" value="CBS_dom_sf"/>
</dbReference>
<dbReference type="EMBL" id="AZEG01000022">
    <property type="protein sequence ID" value="KRL36715.1"/>
    <property type="molecule type" value="Genomic_DNA"/>
</dbReference>
<evidence type="ECO:0000313" key="12">
    <source>
        <dbReference type="EMBL" id="KRL36715.1"/>
    </source>
</evidence>
<feature type="domain" description="ABC transporter" evidence="10">
    <location>
        <begin position="8"/>
        <end position="242"/>
    </location>
</feature>
<dbReference type="PANTHER" id="PTHR43117:SF3">
    <property type="entry name" value="CHOLINE TRANSPORT ATP-BINDING PROTEIN OPUBA"/>
    <property type="match status" value="1"/>
</dbReference>
<keyword evidence="8" id="KW-1003">Cell membrane</keyword>
<proteinExistence type="inferred from homology"/>
<comment type="subcellular location">
    <subcellularLocation>
        <location evidence="8">Cell inner membrane</location>
        <topology evidence="8">Peripheral membrane protein</topology>
    </subcellularLocation>
</comment>
<accession>A0A0R1Q660</accession>
<dbReference type="GO" id="GO:0005524">
    <property type="term" value="F:ATP binding"/>
    <property type="evidence" value="ECO:0007669"/>
    <property type="project" value="UniProtKB-UniRule"/>
</dbReference>
<dbReference type="FunFam" id="3.40.50.300:FF:000425">
    <property type="entry name" value="Probable ABC transporter, ATP-binding subunit"/>
    <property type="match status" value="1"/>
</dbReference>
<evidence type="ECO:0000259" key="11">
    <source>
        <dbReference type="PROSITE" id="PS51371"/>
    </source>
</evidence>
<dbReference type="PROSITE" id="PS00211">
    <property type="entry name" value="ABC_TRANSPORTER_1"/>
    <property type="match status" value="1"/>
</dbReference>
<evidence type="ECO:0000256" key="1">
    <source>
        <dbReference type="ARBA" id="ARBA00005417"/>
    </source>
</evidence>
<dbReference type="PROSITE" id="PS50893">
    <property type="entry name" value="ABC_TRANSPORTER_2"/>
    <property type="match status" value="1"/>
</dbReference>
<dbReference type="PROSITE" id="PS51371">
    <property type="entry name" value="CBS"/>
    <property type="match status" value="2"/>
</dbReference>
<keyword evidence="8" id="KW-0997">Cell inner membrane</keyword>
<name>A0A0R1Q660_9LACO</name>
<organism evidence="12 13">
    <name type="scientific">Liquorilactobacillus uvarum DSM 19971</name>
    <dbReference type="NCBI Taxonomy" id="1423812"/>
    <lineage>
        <taxon>Bacteria</taxon>
        <taxon>Bacillati</taxon>
        <taxon>Bacillota</taxon>
        <taxon>Bacilli</taxon>
        <taxon>Lactobacillales</taxon>
        <taxon>Lactobacillaceae</taxon>
        <taxon>Liquorilactobacillus</taxon>
    </lineage>
</organism>
<dbReference type="Proteomes" id="UP000051155">
    <property type="component" value="Unassembled WGS sequence"/>
</dbReference>
<keyword evidence="13" id="KW-1185">Reference proteome</keyword>
<keyword evidence="4 8" id="KW-0547">Nucleotide-binding</keyword>
<dbReference type="PATRIC" id="fig|1423812.3.peg.1154"/>
<evidence type="ECO:0000313" key="13">
    <source>
        <dbReference type="Proteomes" id="UP000051155"/>
    </source>
</evidence>
<dbReference type="OrthoDB" id="9802264at2"/>
<dbReference type="InterPro" id="IPR027417">
    <property type="entry name" value="P-loop_NTPase"/>
</dbReference>
<comment type="subunit">
    <text evidence="8">The complex is probably composed of two ATP-binding proteins, two transmembrane proteins and a solute-binding protein.</text>
</comment>
<keyword evidence="8" id="KW-0472">Membrane</keyword>
<dbReference type="STRING" id="1423812.FD20_GL001084"/>
<keyword evidence="6 7" id="KW-0129">CBS domain</keyword>
<feature type="compositionally biased region" description="Polar residues" evidence="9">
    <location>
        <begin position="392"/>
        <end position="407"/>
    </location>
</feature>
<dbReference type="AlphaFoldDB" id="A0A0R1Q660"/>
<evidence type="ECO:0000256" key="5">
    <source>
        <dbReference type="ARBA" id="ARBA00022840"/>
    </source>
</evidence>
<dbReference type="GO" id="GO:0016887">
    <property type="term" value="F:ATP hydrolysis activity"/>
    <property type="evidence" value="ECO:0007669"/>
    <property type="project" value="UniProtKB-UniRule"/>
</dbReference>
<keyword evidence="2 8" id="KW-0813">Transport</keyword>
<evidence type="ECO:0000256" key="7">
    <source>
        <dbReference type="PROSITE-ProRule" id="PRU00703"/>
    </source>
</evidence>
<dbReference type="SUPFAM" id="SSF54631">
    <property type="entry name" value="CBS-domain pair"/>
    <property type="match status" value="1"/>
</dbReference>
<dbReference type="InterPro" id="IPR003439">
    <property type="entry name" value="ABC_transporter-like_ATP-bd"/>
</dbReference>
<dbReference type="SMART" id="SM00382">
    <property type="entry name" value="AAA"/>
    <property type="match status" value="1"/>
</dbReference>
<feature type="domain" description="CBS" evidence="11">
    <location>
        <begin position="321"/>
        <end position="379"/>
    </location>
</feature>
<gene>
    <name evidence="12" type="ORF">FD20_GL001084</name>
</gene>
<dbReference type="SMART" id="SM00116">
    <property type="entry name" value="CBS"/>
    <property type="match status" value="2"/>
</dbReference>
<dbReference type="GO" id="GO:0006865">
    <property type="term" value="P:amino acid transport"/>
    <property type="evidence" value="ECO:0007669"/>
    <property type="project" value="UniProtKB-UniRule"/>
</dbReference>
<dbReference type="InterPro" id="IPR003593">
    <property type="entry name" value="AAA+_ATPase"/>
</dbReference>
<dbReference type="RefSeq" id="WP_057738010.1">
    <property type="nucleotide sequence ID" value="NZ_AZEG01000022.1"/>
</dbReference>
<comment type="similarity">
    <text evidence="1 8">Belongs to the ABC transporter superfamily.</text>
</comment>
<comment type="caution">
    <text evidence="12">The sequence shown here is derived from an EMBL/GenBank/DDBJ whole genome shotgun (WGS) entry which is preliminary data.</text>
</comment>
<feature type="compositionally biased region" description="Acidic residues" evidence="9">
    <location>
        <begin position="379"/>
        <end position="388"/>
    </location>
</feature>
<dbReference type="Pfam" id="PF00571">
    <property type="entry name" value="CBS"/>
    <property type="match status" value="2"/>
</dbReference>
<dbReference type="CDD" id="cd04583">
    <property type="entry name" value="CBS_pair_ABC_OpuCA_assoc"/>
    <property type="match status" value="1"/>
</dbReference>
<keyword evidence="5 8" id="KW-0067">ATP-binding</keyword>
<reference evidence="12 13" key="1">
    <citation type="journal article" date="2015" name="Genome Announc.">
        <title>Expanding the biotechnology potential of lactobacilli through comparative genomics of 213 strains and associated genera.</title>
        <authorList>
            <person name="Sun Z."/>
            <person name="Harris H.M."/>
            <person name="McCann A."/>
            <person name="Guo C."/>
            <person name="Argimon S."/>
            <person name="Zhang W."/>
            <person name="Yang X."/>
            <person name="Jeffery I.B."/>
            <person name="Cooney J.C."/>
            <person name="Kagawa T.F."/>
            <person name="Liu W."/>
            <person name="Song Y."/>
            <person name="Salvetti E."/>
            <person name="Wrobel A."/>
            <person name="Rasinkangas P."/>
            <person name="Parkhill J."/>
            <person name="Rea M.C."/>
            <person name="O'Sullivan O."/>
            <person name="Ritari J."/>
            <person name="Douillard F.P."/>
            <person name="Paul Ross R."/>
            <person name="Yang R."/>
            <person name="Briner A.E."/>
            <person name="Felis G.E."/>
            <person name="de Vos W.M."/>
            <person name="Barrangou R."/>
            <person name="Klaenhammer T.R."/>
            <person name="Caufield P.W."/>
            <person name="Cui Y."/>
            <person name="Zhang H."/>
            <person name="O'Toole P.W."/>
        </authorList>
    </citation>
    <scope>NUCLEOTIDE SEQUENCE [LARGE SCALE GENOMIC DNA]</scope>
    <source>
        <strain evidence="12 13">DSM 19971</strain>
    </source>
</reference>